<keyword evidence="3" id="KW-1185">Reference proteome</keyword>
<name>A0AAD7HQT1_9AGAR</name>
<evidence type="ECO:0008006" key="4">
    <source>
        <dbReference type="Google" id="ProtNLM"/>
    </source>
</evidence>
<accession>A0AAD7HQT1</accession>
<dbReference type="InterPro" id="IPR040521">
    <property type="entry name" value="KDZ"/>
</dbReference>
<dbReference type="AlphaFoldDB" id="A0AAD7HQT1"/>
<evidence type="ECO:0000313" key="3">
    <source>
        <dbReference type="Proteomes" id="UP001215598"/>
    </source>
</evidence>
<evidence type="ECO:0000256" key="1">
    <source>
        <dbReference type="SAM" id="MobiDB-lite"/>
    </source>
</evidence>
<dbReference type="Pfam" id="PF18758">
    <property type="entry name" value="KDZ"/>
    <property type="match status" value="1"/>
</dbReference>
<comment type="caution">
    <text evidence="2">The sequence shown here is derived from an EMBL/GenBank/DDBJ whole genome shotgun (WGS) entry which is preliminary data.</text>
</comment>
<reference evidence="2" key="1">
    <citation type="submission" date="2023-03" db="EMBL/GenBank/DDBJ databases">
        <title>Massive genome expansion in bonnet fungi (Mycena s.s.) driven by repeated elements and novel gene families across ecological guilds.</title>
        <authorList>
            <consortium name="Lawrence Berkeley National Laboratory"/>
            <person name="Harder C.B."/>
            <person name="Miyauchi S."/>
            <person name="Viragh M."/>
            <person name="Kuo A."/>
            <person name="Thoen E."/>
            <person name="Andreopoulos B."/>
            <person name="Lu D."/>
            <person name="Skrede I."/>
            <person name="Drula E."/>
            <person name="Henrissat B."/>
            <person name="Morin E."/>
            <person name="Kohler A."/>
            <person name="Barry K."/>
            <person name="LaButti K."/>
            <person name="Morin E."/>
            <person name="Salamov A."/>
            <person name="Lipzen A."/>
            <person name="Mereny Z."/>
            <person name="Hegedus B."/>
            <person name="Baldrian P."/>
            <person name="Stursova M."/>
            <person name="Weitz H."/>
            <person name="Taylor A."/>
            <person name="Grigoriev I.V."/>
            <person name="Nagy L.G."/>
            <person name="Martin F."/>
            <person name="Kauserud H."/>
        </authorList>
    </citation>
    <scope>NUCLEOTIDE SEQUENCE</scope>
    <source>
        <strain evidence="2">CBHHK182m</strain>
    </source>
</reference>
<dbReference type="Proteomes" id="UP001215598">
    <property type="component" value="Unassembled WGS sequence"/>
</dbReference>
<sequence>METIDSSYPAVIPPGSALQKGLVQLSVPAVPRAPWDAAGTFRHAVGCRIPSAFGPTRTAVTAVTCHMPFSSRHRRRRLPAIVTANFPPTLPLVVLALYAGRALAVGCHRASVQFTQAAGKGHHASLSAAIPPPSPPHLRLGYPAHHDARRALLISGFGFLRLATPCSTPSFIMGGKTKGLSGRSKISYGDSRRPFTPQSSRLNTVTANINRTGTQIAQDRRVYNEQLASMGFGQREQLLGDDVHMTDTSGWVDISDDEEGLQQLPPGEEGMLLSHAGQDATFHQVLQGVRAGRGDLRVRSDHVQKVVDSWARQLPALVDAYLEWKTHGARNSAEVPGAWSIHVIGFEEHGPHPFSYSHPSQTANVALILHGFIGSAPEQPGLAFPLRLFEIYRQLHRVCPRFSLDALSKCITHLHAGPRKSALHDQLVIGYDAYLAILRAAETRYREALGRSKTWYMDNVCRPCLYKVRNEPPLRFSWLGVMDGNNSLKLVDPMFHSGTLRTDNRTSDHDRWLTPEEVDEFKDEVHESQKYPTKESPTADVNPTPTIPSSATTEPTPAAGDIPATPAVGDIPAQDLDDDIAWLNVNELDSMQAEELAKCINTCVDRWRNTGPEQRKKMFALFAVAGIFLVVCRHGHVVVMCDMIRSGELMKYPLAIVKRLLDRYGKDIGLGYDIMCAFFKTLLRSSLGKRVVAMNLRGVVPAFHGHAHNRACQVGWHPLYVEGVGLEDFEECERTFAKSNHLASVTRLTTSFHRKQAIDEHFYFHDLDKHAASGNFIYQNYRQAEEKTALNSAQLAVLEQKLGTTGTDYEAALLQEQEYFQTLRSEPAEVAETVEYMDLLIKLYARNEAAEAAKAAFLRLDRDIIDNGFTRPEILRVRTKYRTTFEMYLTTHDEVCRYKDLHHIANRWTPSCKEYKEALVMMTERRYKLAVTELECVVVGRLFEMTKLGMSGIAYKLREKLMKALKTRSEAIRKAINRYNSAAMSLDPPRPRLTWRMVINSALLAEFDWLRETRQDIRQLPWAQPARREAMVLSFGIKRAAEEKVRLNIEIHRLITGMYDDHVDYYRAIAANLIVNPSVAHALSRTWEADIRVNTSIAKRLVQTSRLAGFTGTLFPGEREGRDPLLRDGVPPPPWLTEVLGLTTATVEFEEDEGGDMSTAERREYDASGLAREADFDDNLVVELMETLTTSDST</sequence>
<gene>
    <name evidence="2" type="ORF">B0H16DRAFT_1894839</name>
</gene>
<organism evidence="2 3">
    <name type="scientific">Mycena metata</name>
    <dbReference type="NCBI Taxonomy" id="1033252"/>
    <lineage>
        <taxon>Eukaryota</taxon>
        <taxon>Fungi</taxon>
        <taxon>Dikarya</taxon>
        <taxon>Basidiomycota</taxon>
        <taxon>Agaricomycotina</taxon>
        <taxon>Agaricomycetes</taxon>
        <taxon>Agaricomycetidae</taxon>
        <taxon>Agaricales</taxon>
        <taxon>Marasmiineae</taxon>
        <taxon>Mycenaceae</taxon>
        <taxon>Mycena</taxon>
    </lineage>
</organism>
<feature type="region of interest" description="Disordered" evidence="1">
    <location>
        <begin position="500"/>
        <end position="559"/>
    </location>
</feature>
<evidence type="ECO:0000313" key="2">
    <source>
        <dbReference type="EMBL" id="KAJ7726205.1"/>
    </source>
</evidence>
<dbReference type="PANTHER" id="PTHR33096">
    <property type="entry name" value="CXC2 DOMAIN-CONTAINING PROTEIN"/>
    <property type="match status" value="1"/>
</dbReference>
<feature type="compositionally biased region" description="Polar residues" evidence="1">
    <location>
        <begin position="535"/>
        <end position="555"/>
    </location>
</feature>
<protein>
    <recommendedName>
        <fullName evidence="4">CxC1-like cysteine cluster associated with KDZ transposases domain-containing protein</fullName>
    </recommendedName>
</protein>
<dbReference type="EMBL" id="JARKIB010000188">
    <property type="protein sequence ID" value="KAJ7726205.1"/>
    <property type="molecule type" value="Genomic_DNA"/>
</dbReference>
<feature type="compositionally biased region" description="Basic and acidic residues" evidence="1">
    <location>
        <begin position="523"/>
        <end position="533"/>
    </location>
</feature>
<proteinExistence type="predicted"/>
<dbReference type="PANTHER" id="PTHR33096:SF1">
    <property type="entry name" value="CXC1-LIKE CYSTEINE CLUSTER ASSOCIATED WITH KDZ TRANSPOSASES DOMAIN-CONTAINING PROTEIN"/>
    <property type="match status" value="1"/>
</dbReference>
<feature type="compositionally biased region" description="Basic and acidic residues" evidence="1">
    <location>
        <begin position="502"/>
        <end position="514"/>
    </location>
</feature>